<name>A0A2R8C241_9RHOB</name>
<gene>
    <name evidence="2" type="ORF">PAA8504_04322</name>
</gene>
<feature type="compositionally biased region" description="Basic and acidic residues" evidence="1">
    <location>
        <begin position="114"/>
        <end position="124"/>
    </location>
</feature>
<protein>
    <submittedName>
        <fullName evidence="2">Uncharacterized protein</fullName>
    </submittedName>
</protein>
<feature type="region of interest" description="Disordered" evidence="1">
    <location>
        <begin position="114"/>
        <end position="138"/>
    </location>
</feature>
<evidence type="ECO:0000256" key="1">
    <source>
        <dbReference type="SAM" id="MobiDB-lite"/>
    </source>
</evidence>
<dbReference type="OrthoDB" id="7872079at2"/>
<dbReference type="AlphaFoldDB" id="A0A2R8C241"/>
<evidence type="ECO:0000313" key="3">
    <source>
        <dbReference type="Proteomes" id="UP000244912"/>
    </source>
</evidence>
<dbReference type="RefSeq" id="WP_146190559.1">
    <property type="nucleotide sequence ID" value="NZ_ONZF01000021.1"/>
</dbReference>
<reference evidence="2 3" key="1">
    <citation type="submission" date="2018-03" db="EMBL/GenBank/DDBJ databases">
        <authorList>
            <person name="Keele B.F."/>
        </authorList>
    </citation>
    <scope>NUCLEOTIDE SEQUENCE [LARGE SCALE GENOMIC DNA]</scope>
    <source>
        <strain evidence="2 3">CECT 8504</strain>
    </source>
</reference>
<organism evidence="2 3">
    <name type="scientific">Palleronia abyssalis</name>
    <dbReference type="NCBI Taxonomy" id="1501240"/>
    <lineage>
        <taxon>Bacteria</taxon>
        <taxon>Pseudomonadati</taxon>
        <taxon>Pseudomonadota</taxon>
        <taxon>Alphaproteobacteria</taxon>
        <taxon>Rhodobacterales</taxon>
        <taxon>Roseobacteraceae</taxon>
        <taxon>Palleronia</taxon>
    </lineage>
</organism>
<accession>A0A2R8C241</accession>
<dbReference type="Proteomes" id="UP000244912">
    <property type="component" value="Unassembled WGS sequence"/>
</dbReference>
<sequence length="138" mass="15529">MAKRLPTMTDRKRRKTDEDILNNLAFKKAMEKAGLTGAREARKIDKVQSAANLAIAETIPDWLDWRAEGDAFSSDDFFVEIALIATPGNRSRIMKHAMITDEALEAIESQVAEWKDEADRERTRQSAKPLSPEADPVD</sequence>
<dbReference type="EMBL" id="ONZF01000021">
    <property type="protein sequence ID" value="SPJ26460.1"/>
    <property type="molecule type" value="Genomic_DNA"/>
</dbReference>
<keyword evidence="3" id="KW-1185">Reference proteome</keyword>
<evidence type="ECO:0000313" key="2">
    <source>
        <dbReference type="EMBL" id="SPJ26460.1"/>
    </source>
</evidence>
<proteinExistence type="predicted"/>